<comment type="similarity">
    <text evidence="1">Belongs to the bacterial secretin family.</text>
</comment>
<feature type="region of interest" description="Disordered" evidence="2">
    <location>
        <begin position="581"/>
        <end position="700"/>
    </location>
</feature>
<evidence type="ECO:0000256" key="1">
    <source>
        <dbReference type="RuleBase" id="RU004003"/>
    </source>
</evidence>
<protein>
    <submittedName>
        <fullName evidence="5">Type II and III secretion system protein</fullName>
    </submittedName>
</protein>
<feature type="domain" description="Type II/III secretion system secretin-like" evidence="3">
    <location>
        <begin position="372"/>
        <end position="532"/>
    </location>
</feature>
<evidence type="ECO:0000259" key="3">
    <source>
        <dbReference type="Pfam" id="PF00263"/>
    </source>
</evidence>
<evidence type="ECO:0000313" key="5">
    <source>
        <dbReference type="EMBL" id="HEN16499.1"/>
    </source>
</evidence>
<feature type="domain" description="Pilus formation protein N-terminal" evidence="4">
    <location>
        <begin position="119"/>
        <end position="177"/>
    </location>
</feature>
<dbReference type="InterPro" id="IPR004846">
    <property type="entry name" value="T2SS/T3SS_dom"/>
</dbReference>
<dbReference type="GO" id="GO:0009306">
    <property type="term" value="P:protein secretion"/>
    <property type="evidence" value="ECO:0007669"/>
    <property type="project" value="InterPro"/>
</dbReference>
<sequence length="700" mass="74832">MPILARSEHRGGPAPTRVAAALRAATLLVGLLDGAIGAVWGQVLGGPPIHASGIQPSGAPTGPLLPLPASHPSGPIYSGADNIRTLPVAPASQIQPVQNTADSARAIHHLIESLPTSQDELEVIERRSQLMITRAKVVRWAIADTAIIDVVQYSPRELGIIGLARGNTTLTLWFENHPDPIIYLVKTIRDPDLDNQRKLDYGRLEQRINRLFPNSKVYLIPMSRKILVRGQARDQEEAAHILMVVRGEVINQLGDLLGPQPYWGNAAAGGGPAYPGAGFNLIYSNGGAGLWGTNDLLSSFIINELRVPGEFQISLRVRIAELNRSQLRRMGIDFNVLFNDTQNIFTNMGGALGTTIGGIFEDGDITVLMNFLASNGTAKILTEPNVVVLSGRQARFLAGGEFAVPTTVGIGGAAGQTTSFRGFGTSLLVTPVVTDRDNIRISATAEYSDLNNGNSVGGIPGTNARRVETTVEMREGQTLALAGLLSHRTVTEVTRIPWLGDIPHLGPLLFSNKRSTQEENELLILITPEIVRPMDPHEVPPVPGSEVTHPIDHEFYKHNMTEGMPDTGYYQLPPYGSGSQGTNVGYQHFNPGPAGSMYSPQPTNPYGQGFSLPPSSPTPIPPTVPPATLPGPGYTPPPSPGTPIPQRLQAVPQGAMRTPSGGWSAPAPNSQTIVPTNYTSPATPARSARILRDSQGSGRY</sequence>
<organism evidence="5">
    <name type="scientific">Schlesneria paludicola</name>
    <dbReference type="NCBI Taxonomy" id="360056"/>
    <lineage>
        <taxon>Bacteria</taxon>
        <taxon>Pseudomonadati</taxon>
        <taxon>Planctomycetota</taxon>
        <taxon>Planctomycetia</taxon>
        <taxon>Planctomycetales</taxon>
        <taxon>Planctomycetaceae</taxon>
        <taxon>Schlesneria</taxon>
    </lineage>
</organism>
<reference evidence="5" key="1">
    <citation type="journal article" date="2020" name="mSystems">
        <title>Genome- and Community-Level Interaction Insights into Carbon Utilization and Element Cycling Functions of Hydrothermarchaeota in Hydrothermal Sediment.</title>
        <authorList>
            <person name="Zhou Z."/>
            <person name="Liu Y."/>
            <person name="Xu W."/>
            <person name="Pan J."/>
            <person name="Luo Z.H."/>
            <person name="Li M."/>
        </authorList>
    </citation>
    <scope>NUCLEOTIDE SEQUENCE [LARGE SCALE GENOMIC DNA]</scope>
    <source>
        <strain evidence="5">SpSt-339</strain>
    </source>
</reference>
<dbReference type="InterPro" id="IPR001775">
    <property type="entry name" value="GspD/PilQ"/>
</dbReference>
<name>A0A7C2K1H0_9PLAN</name>
<proteinExistence type="inferred from homology"/>
<dbReference type="InterPro" id="IPR050810">
    <property type="entry name" value="Bact_Secretion_Sys_Channel"/>
</dbReference>
<dbReference type="EMBL" id="DSOK01000375">
    <property type="protein sequence ID" value="HEN16499.1"/>
    <property type="molecule type" value="Genomic_DNA"/>
</dbReference>
<comment type="caution">
    <text evidence="5">The sequence shown here is derived from an EMBL/GenBank/DDBJ whole genome shotgun (WGS) entry which is preliminary data.</text>
</comment>
<dbReference type="PANTHER" id="PTHR30332:SF17">
    <property type="entry name" value="TYPE IV PILIATION SYSTEM PROTEIN DR_0774-RELATED"/>
    <property type="match status" value="1"/>
</dbReference>
<evidence type="ECO:0000259" key="4">
    <source>
        <dbReference type="Pfam" id="PF13629"/>
    </source>
</evidence>
<dbReference type="Pfam" id="PF00263">
    <property type="entry name" value="Secretin"/>
    <property type="match status" value="1"/>
</dbReference>
<dbReference type="Pfam" id="PF13629">
    <property type="entry name" value="T2SS-T3SS_pil_N"/>
    <property type="match status" value="1"/>
</dbReference>
<evidence type="ECO:0000256" key="2">
    <source>
        <dbReference type="SAM" id="MobiDB-lite"/>
    </source>
</evidence>
<dbReference type="AlphaFoldDB" id="A0A7C2K1H0"/>
<dbReference type="PRINTS" id="PR00811">
    <property type="entry name" value="BCTERIALGSPD"/>
</dbReference>
<dbReference type="GO" id="GO:0015627">
    <property type="term" value="C:type II protein secretion system complex"/>
    <property type="evidence" value="ECO:0007669"/>
    <property type="project" value="TreeGrafter"/>
</dbReference>
<feature type="compositionally biased region" description="Polar residues" evidence="2">
    <location>
        <begin position="667"/>
        <end position="682"/>
    </location>
</feature>
<dbReference type="PANTHER" id="PTHR30332">
    <property type="entry name" value="PROBABLE GENERAL SECRETION PATHWAY PROTEIN D"/>
    <property type="match status" value="1"/>
</dbReference>
<gene>
    <name evidence="5" type="ORF">ENQ76_13645</name>
</gene>
<feature type="compositionally biased region" description="Pro residues" evidence="2">
    <location>
        <begin position="614"/>
        <end position="643"/>
    </location>
</feature>
<dbReference type="InterPro" id="IPR032789">
    <property type="entry name" value="T2SS-T3SS_pil_N"/>
</dbReference>
<accession>A0A7C2K1H0</accession>